<dbReference type="PANTHER" id="PTHR36439">
    <property type="entry name" value="BLL4334 PROTEIN"/>
    <property type="match status" value="1"/>
</dbReference>
<keyword evidence="2" id="KW-1185">Reference proteome</keyword>
<dbReference type="EMBL" id="PDJH01000001">
    <property type="protein sequence ID" value="PFG35863.1"/>
    <property type="molecule type" value="Genomic_DNA"/>
</dbReference>
<dbReference type="Proteomes" id="UP000221394">
    <property type="component" value="Unassembled WGS sequence"/>
</dbReference>
<dbReference type="AlphaFoldDB" id="A0A2A9EAL4"/>
<evidence type="ECO:0000313" key="2">
    <source>
        <dbReference type="Proteomes" id="UP000221394"/>
    </source>
</evidence>
<organism evidence="1 2">
    <name type="scientific">Flavimobilis soli</name>
    <dbReference type="NCBI Taxonomy" id="442709"/>
    <lineage>
        <taxon>Bacteria</taxon>
        <taxon>Bacillati</taxon>
        <taxon>Actinomycetota</taxon>
        <taxon>Actinomycetes</taxon>
        <taxon>Micrococcales</taxon>
        <taxon>Jonesiaceae</taxon>
        <taxon>Flavimobilis</taxon>
    </lineage>
</organism>
<name>A0A2A9EAL4_9MICO</name>
<evidence type="ECO:0000313" key="1">
    <source>
        <dbReference type="EMBL" id="PFG35863.1"/>
    </source>
</evidence>
<comment type="caution">
    <text evidence="1">The sequence shown here is derived from an EMBL/GenBank/DDBJ whole genome shotgun (WGS) entry which is preliminary data.</text>
</comment>
<dbReference type="PANTHER" id="PTHR36439:SF1">
    <property type="entry name" value="DUF1697 DOMAIN-CONTAINING PROTEIN"/>
    <property type="match status" value="1"/>
</dbReference>
<dbReference type="SUPFAM" id="SSF160379">
    <property type="entry name" value="SP0830-like"/>
    <property type="match status" value="1"/>
</dbReference>
<reference evidence="1 2" key="1">
    <citation type="submission" date="2017-10" db="EMBL/GenBank/DDBJ databases">
        <title>Sequencing the genomes of 1000 actinobacteria strains.</title>
        <authorList>
            <person name="Klenk H.-P."/>
        </authorList>
    </citation>
    <scope>NUCLEOTIDE SEQUENCE [LARGE SCALE GENOMIC DNA]</scope>
    <source>
        <strain evidence="1 2">DSM 21574</strain>
    </source>
</reference>
<dbReference type="InterPro" id="IPR012545">
    <property type="entry name" value="DUF1697"/>
</dbReference>
<dbReference type="OrthoDB" id="9806494at2"/>
<dbReference type="RefSeq" id="WP_098457103.1">
    <property type="nucleotide sequence ID" value="NZ_PDJH01000001.1"/>
</dbReference>
<accession>A0A2A9EAL4</accession>
<sequence length="204" mass="21090">MSAAPPPVAPRDVRLVALLRGVNVGGRTIPMAELRAVVAASGARAVRTVLASGNILLDVAEDTPRAEVRADLESRISEAFGYDAHLALLPLDLTAALADAVPWPDDESAHGYVVVSTSTGLLAEAAAEAAAATEAGGGPSEGAVEAWQTPPAPLAGRLADEGLDALVWRCPRGSSLTTSLAKVLARSRYRAATTRNVRTLRRLA</sequence>
<proteinExistence type="predicted"/>
<dbReference type="Pfam" id="PF08002">
    <property type="entry name" value="DUF1697"/>
    <property type="match status" value="1"/>
</dbReference>
<dbReference type="PIRSF" id="PIRSF008502">
    <property type="entry name" value="UCP008502"/>
    <property type="match status" value="1"/>
</dbReference>
<protein>
    <submittedName>
        <fullName evidence="1">Uncharacterized protein (DUF1697 family)</fullName>
    </submittedName>
</protein>
<dbReference type="Gene3D" id="3.30.70.1280">
    <property type="entry name" value="SP0830-like domains"/>
    <property type="match status" value="1"/>
</dbReference>
<gene>
    <name evidence="1" type="ORF">ATL41_0563</name>
</gene>